<accession>A0ABQ8Q0R4</accession>
<evidence type="ECO:0000313" key="2">
    <source>
        <dbReference type="EMBL" id="KAJ3992212.1"/>
    </source>
</evidence>
<organism evidence="2 3">
    <name type="scientific">Lentinula boryana</name>
    <dbReference type="NCBI Taxonomy" id="40481"/>
    <lineage>
        <taxon>Eukaryota</taxon>
        <taxon>Fungi</taxon>
        <taxon>Dikarya</taxon>
        <taxon>Basidiomycota</taxon>
        <taxon>Agaricomycotina</taxon>
        <taxon>Agaricomycetes</taxon>
        <taxon>Agaricomycetidae</taxon>
        <taxon>Agaricales</taxon>
        <taxon>Marasmiineae</taxon>
        <taxon>Omphalotaceae</taxon>
        <taxon>Lentinula</taxon>
    </lineage>
</organism>
<feature type="transmembrane region" description="Helical" evidence="1">
    <location>
        <begin position="17"/>
        <end position="35"/>
    </location>
</feature>
<sequence>MYFCCSLAVMLEFVRKTFIFLVKGLIVIFILGRAFKNPKSCEPASPLSIQSLVLSYPLCIIDNTFEIYLPLSSNSFESTRRRLKTLISGPCYSRGTLTPSPILISKCTLWRYLTSDYYIRPYNVFTNNVFTNQFTSCTFFRAVIPYILILSV</sequence>
<evidence type="ECO:0000256" key="1">
    <source>
        <dbReference type="SAM" id="Phobius"/>
    </source>
</evidence>
<keyword evidence="1" id="KW-0812">Transmembrane</keyword>
<dbReference type="EMBL" id="MU790884">
    <property type="protein sequence ID" value="KAJ3992212.1"/>
    <property type="molecule type" value="Genomic_DNA"/>
</dbReference>
<protein>
    <submittedName>
        <fullName evidence="2">Uncharacterized protein</fullName>
    </submittedName>
</protein>
<keyword evidence="3" id="KW-1185">Reference proteome</keyword>
<name>A0ABQ8Q0R4_9AGAR</name>
<dbReference type="Proteomes" id="UP001163828">
    <property type="component" value="Unassembled WGS sequence"/>
</dbReference>
<gene>
    <name evidence="2" type="ORF">F5050DRAFT_973352</name>
</gene>
<proteinExistence type="predicted"/>
<keyword evidence="1" id="KW-1133">Transmembrane helix</keyword>
<reference evidence="2" key="1">
    <citation type="submission" date="2022-08" db="EMBL/GenBank/DDBJ databases">
        <authorList>
            <consortium name="DOE Joint Genome Institute"/>
            <person name="Min B."/>
            <person name="Riley R."/>
            <person name="Sierra-Patev S."/>
            <person name="Naranjo-Ortiz M."/>
            <person name="Looney B."/>
            <person name="Konkel Z."/>
            <person name="Slot J.C."/>
            <person name="Sakamoto Y."/>
            <person name="Steenwyk J.L."/>
            <person name="Rokas A."/>
            <person name="Carro J."/>
            <person name="Camarero S."/>
            <person name="Ferreira P."/>
            <person name="Molpeceres G."/>
            <person name="Ruiz-Duenas F.J."/>
            <person name="Serrano A."/>
            <person name="Henrissat B."/>
            <person name="Drula E."/>
            <person name="Hughes K.W."/>
            <person name="Mata J.L."/>
            <person name="Ishikawa N.K."/>
            <person name="Vargas-Isla R."/>
            <person name="Ushijima S."/>
            <person name="Smith C.A."/>
            <person name="Ahrendt S."/>
            <person name="Andreopoulos W."/>
            <person name="He G."/>
            <person name="Labutti K."/>
            <person name="Lipzen A."/>
            <person name="Ng V."/>
            <person name="Sandor L."/>
            <person name="Barry K."/>
            <person name="Martinez A.T."/>
            <person name="Xiao Y."/>
            <person name="Gibbons J.G."/>
            <person name="Terashima K."/>
            <person name="Hibbett D.S."/>
            <person name="Grigoriev I.V."/>
        </authorList>
    </citation>
    <scope>NUCLEOTIDE SEQUENCE</scope>
    <source>
        <strain evidence="2">TFB10827</strain>
    </source>
</reference>
<keyword evidence="1" id="KW-0472">Membrane</keyword>
<evidence type="ECO:0000313" key="3">
    <source>
        <dbReference type="Proteomes" id="UP001163828"/>
    </source>
</evidence>
<comment type="caution">
    <text evidence="2">The sequence shown here is derived from an EMBL/GenBank/DDBJ whole genome shotgun (WGS) entry which is preliminary data.</text>
</comment>